<keyword evidence="5" id="KW-1185">Reference proteome</keyword>
<proteinExistence type="predicted"/>
<dbReference type="Pfam" id="PF12833">
    <property type="entry name" value="HTH_18"/>
    <property type="match status" value="1"/>
</dbReference>
<accession>A0A0D7WB14</accession>
<dbReference type="InterPro" id="IPR053142">
    <property type="entry name" value="PchR_regulatory_protein"/>
</dbReference>
<dbReference type="AlphaFoldDB" id="A0A0D7WB14"/>
<dbReference type="GO" id="GO:0003700">
    <property type="term" value="F:DNA-binding transcription factor activity"/>
    <property type="evidence" value="ECO:0007669"/>
    <property type="project" value="InterPro"/>
</dbReference>
<comment type="caution">
    <text evidence="4">The sequence shown here is derived from an EMBL/GenBank/DDBJ whole genome shotgun (WGS) entry which is preliminary data.</text>
</comment>
<dbReference type="OrthoDB" id="799767at2"/>
<evidence type="ECO:0000313" key="4">
    <source>
        <dbReference type="EMBL" id="KJD36254.1"/>
    </source>
</evidence>
<dbReference type="GO" id="GO:0043565">
    <property type="term" value="F:sequence-specific DNA binding"/>
    <property type="evidence" value="ECO:0007669"/>
    <property type="project" value="InterPro"/>
</dbReference>
<dbReference type="STRING" id="1435349.PW52_06580"/>
<dbReference type="InterPro" id="IPR018060">
    <property type="entry name" value="HTH_AraC"/>
</dbReference>
<name>A0A0D7WB14_9FLAO</name>
<dbReference type="PATRIC" id="fig|1435349.4.peg.2280"/>
<dbReference type="SUPFAM" id="SSF46689">
    <property type="entry name" value="Homeodomain-like"/>
    <property type="match status" value="2"/>
</dbReference>
<dbReference type="PANTHER" id="PTHR47893:SF1">
    <property type="entry name" value="REGULATORY PROTEIN PCHR"/>
    <property type="match status" value="1"/>
</dbReference>
<organism evidence="4 5">
    <name type="scientific">Neotamlana sedimentorum</name>
    <dbReference type="NCBI Taxonomy" id="1435349"/>
    <lineage>
        <taxon>Bacteria</taxon>
        <taxon>Pseudomonadati</taxon>
        <taxon>Bacteroidota</taxon>
        <taxon>Flavobacteriia</taxon>
        <taxon>Flavobacteriales</taxon>
        <taxon>Flavobacteriaceae</taxon>
        <taxon>Neotamlana</taxon>
    </lineage>
</organism>
<dbReference type="EMBL" id="JTDW01000004">
    <property type="protein sequence ID" value="KJD36254.1"/>
    <property type="molecule type" value="Genomic_DNA"/>
</dbReference>
<sequence>MTRDFININDFTILVEEAFSESVITDACRFDEPVIAVAFYGSGNVDLSVNYKSEEKHCQQTKGLALSFYADEHVEFVHTVSPEKPLRCVLIATSIRNLDKLPNNEGEIFSTLLNELVNPSDHYVEGPKFFMTPEMDQIVDAVFNMTYEGKTKMMFFRSQMTTLLSHFFGQLASLKINTINTAEREKLYLAKDILVNNIDNPPTLSELSRKIGLNTYNLKKNFKALFGAPVFKYLQNERLKMAHDLINNKKATVQEAAWQVGYDSLGSFSNAFEKKFGYRPSQIK</sequence>
<dbReference type="InterPro" id="IPR009057">
    <property type="entry name" value="Homeodomain-like_sf"/>
</dbReference>
<evidence type="ECO:0000259" key="3">
    <source>
        <dbReference type="PROSITE" id="PS01124"/>
    </source>
</evidence>
<dbReference type="Proteomes" id="UP000032578">
    <property type="component" value="Unassembled WGS sequence"/>
</dbReference>
<keyword evidence="1" id="KW-0805">Transcription regulation</keyword>
<dbReference type="PANTHER" id="PTHR47893">
    <property type="entry name" value="REGULATORY PROTEIN PCHR"/>
    <property type="match status" value="1"/>
</dbReference>
<evidence type="ECO:0000313" key="5">
    <source>
        <dbReference type="Proteomes" id="UP000032578"/>
    </source>
</evidence>
<dbReference type="SMART" id="SM00342">
    <property type="entry name" value="HTH_ARAC"/>
    <property type="match status" value="1"/>
</dbReference>
<dbReference type="PROSITE" id="PS01124">
    <property type="entry name" value="HTH_ARAC_FAMILY_2"/>
    <property type="match status" value="1"/>
</dbReference>
<dbReference type="RefSeq" id="WP_044632121.1">
    <property type="nucleotide sequence ID" value="NZ_JTDW01000004.1"/>
</dbReference>
<evidence type="ECO:0000256" key="1">
    <source>
        <dbReference type="ARBA" id="ARBA00023015"/>
    </source>
</evidence>
<dbReference type="Gene3D" id="1.10.10.60">
    <property type="entry name" value="Homeodomain-like"/>
    <property type="match status" value="2"/>
</dbReference>
<keyword evidence="2" id="KW-0804">Transcription</keyword>
<protein>
    <submittedName>
        <fullName evidence="4">Transcriptional regulator</fullName>
    </submittedName>
</protein>
<evidence type="ECO:0000256" key="2">
    <source>
        <dbReference type="ARBA" id="ARBA00023163"/>
    </source>
</evidence>
<reference evidence="4 5" key="1">
    <citation type="submission" date="2014-11" db="EMBL/GenBank/DDBJ databases">
        <title>Tamlana sedimentorum sp. nov., isolated from shallow sand sediments of the Sea of Japan.</title>
        <authorList>
            <person name="Romanenko L.A."/>
        </authorList>
    </citation>
    <scope>NUCLEOTIDE SEQUENCE [LARGE SCALE GENOMIC DNA]</scope>
    <source>
        <strain evidence="4 5">JCM 19808</strain>
    </source>
</reference>
<gene>
    <name evidence="4" type="ORF">PW52_06580</name>
</gene>
<feature type="domain" description="HTH araC/xylS-type" evidence="3">
    <location>
        <begin position="188"/>
        <end position="284"/>
    </location>
</feature>